<organism evidence="1 2">
    <name type="scientific">Rousettus aegyptiacus</name>
    <name type="common">Egyptian fruit bat</name>
    <name type="synonym">Pteropus aegyptiacus</name>
    <dbReference type="NCBI Taxonomy" id="9407"/>
    <lineage>
        <taxon>Eukaryota</taxon>
        <taxon>Metazoa</taxon>
        <taxon>Chordata</taxon>
        <taxon>Craniata</taxon>
        <taxon>Vertebrata</taxon>
        <taxon>Euteleostomi</taxon>
        <taxon>Mammalia</taxon>
        <taxon>Eutheria</taxon>
        <taxon>Laurasiatheria</taxon>
        <taxon>Chiroptera</taxon>
        <taxon>Yinpterochiroptera</taxon>
        <taxon>Pteropodoidea</taxon>
        <taxon>Pteropodidae</taxon>
        <taxon>Rousettinae</taxon>
        <taxon>Rousettus</taxon>
    </lineage>
</organism>
<gene>
    <name evidence="1" type="ORF">HJG63_012545</name>
</gene>
<keyword evidence="2" id="KW-1185">Reference proteome</keyword>
<dbReference type="Proteomes" id="UP000593571">
    <property type="component" value="Unassembled WGS sequence"/>
</dbReference>
<sequence length="143" mass="15662">MDLTQIAGAKVCCLQKMYSPRKEKGWGSCPAMDTLRVIFMLGKVGFHHAQGHQANTSLDLLPVLSPWAPTKVTGHSEANCSLCWACKFSQFSQEILQLVLGSGQPPDVSPKTYMSVKPRFVSSTECASQRRSVGVTSQQQAHH</sequence>
<evidence type="ECO:0000313" key="2">
    <source>
        <dbReference type="Proteomes" id="UP000593571"/>
    </source>
</evidence>
<dbReference type="EMBL" id="JACASE010000009">
    <property type="protein sequence ID" value="KAF6435822.1"/>
    <property type="molecule type" value="Genomic_DNA"/>
</dbReference>
<reference evidence="1 2" key="1">
    <citation type="journal article" date="2020" name="Nature">
        <title>Six reference-quality genomes reveal evolution of bat adaptations.</title>
        <authorList>
            <person name="Jebb D."/>
            <person name="Huang Z."/>
            <person name="Pippel M."/>
            <person name="Hughes G.M."/>
            <person name="Lavrichenko K."/>
            <person name="Devanna P."/>
            <person name="Winkler S."/>
            <person name="Jermiin L.S."/>
            <person name="Skirmuntt E.C."/>
            <person name="Katzourakis A."/>
            <person name="Burkitt-Gray L."/>
            <person name="Ray D.A."/>
            <person name="Sullivan K.A.M."/>
            <person name="Roscito J.G."/>
            <person name="Kirilenko B.M."/>
            <person name="Davalos L.M."/>
            <person name="Corthals A.P."/>
            <person name="Power M.L."/>
            <person name="Jones G."/>
            <person name="Ransome R.D."/>
            <person name="Dechmann D.K.N."/>
            <person name="Locatelli A.G."/>
            <person name="Puechmaille S.J."/>
            <person name="Fedrigo O."/>
            <person name="Jarvis E.D."/>
            <person name="Hiller M."/>
            <person name="Vernes S.C."/>
            <person name="Myers E.W."/>
            <person name="Teeling E.C."/>
        </authorList>
    </citation>
    <scope>NUCLEOTIDE SEQUENCE [LARGE SCALE GENOMIC DNA]</scope>
    <source>
        <strain evidence="1">MRouAeg1</strain>
        <tissue evidence="1">Muscle</tissue>
    </source>
</reference>
<dbReference type="AlphaFoldDB" id="A0A7J8EL81"/>
<protein>
    <submittedName>
        <fullName evidence="1">Uncharacterized protein</fullName>
    </submittedName>
</protein>
<comment type="caution">
    <text evidence="1">The sequence shown here is derived from an EMBL/GenBank/DDBJ whole genome shotgun (WGS) entry which is preliminary data.</text>
</comment>
<accession>A0A7J8EL81</accession>
<proteinExistence type="predicted"/>
<evidence type="ECO:0000313" key="1">
    <source>
        <dbReference type="EMBL" id="KAF6435822.1"/>
    </source>
</evidence>
<name>A0A7J8EL81_ROUAE</name>